<proteinExistence type="predicted"/>
<protein>
    <submittedName>
        <fullName evidence="1">Phosphotransferase</fullName>
    </submittedName>
</protein>
<sequence length="322" mass="34967">MTVEMLWEQDDPDEVLRNRFGFADAAAGGDWVVSTVERRWGVRVDPPERLVMSDSNALAWVRSGDERLLVKWSVAPARSERLAFAAELTARLATLGLPVSAPVPTLVGAVQVTVDGVSMGLQRVIDGAHLDVADAEQVRAAGATLAQLHDALRSYPSHGSRPGVLSTPAPLTDQIAGWIASAPSTLSPEARDVFGSMADRAPTALPSVQIVHGDYRAANILCRGTAVVGVLDFEELRLDHRIVELARSAVMLGTRFRDWGPVPLSVRQQFLDGYQTVHALTDEELRWWPVLVLWYSLALVPPGEDPHGWGPAAVEVLEQTAR</sequence>
<gene>
    <name evidence="1" type="ORF">KM842_00300</name>
</gene>
<name>A0ACD1E4P7_9MICO</name>
<dbReference type="Proteomes" id="UP000681794">
    <property type="component" value="Chromosome"/>
</dbReference>
<organism evidence="1 2">
    <name type="scientific">Curtobacterium aetherium</name>
    <dbReference type="NCBI Taxonomy" id="2841594"/>
    <lineage>
        <taxon>Bacteria</taxon>
        <taxon>Bacillati</taxon>
        <taxon>Actinomycetota</taxon>
        <taxon>Actinomycetes</taxon>
        <taxon>Micrococcales</taxon>
        <taxon>Microbacteriaceae</taxon>
        <taxon>Curtobacterium</taxon>
    </lineage>
</organism>
<keyword evidence="2" id="KW-1185">Reference proteome</keyword>
<evidence type="ECO:0000313" key="1">
    <source>
        <dbReference type="EMBL" id="QWS33704.1"/>
    </source>
</evidence>
<reference evidence="1" key="1">
    <citation type="submission" date="2021-06" db="EMBL/GenBank/DDBJ databases">
        <authorList>
            <person name="Ellington A.J."/>
            <person name="Bryan N.C."/>
            <person name="Christner B.C."/>
            <person name="Reisch C.R."/>
        </authorList>
    </citation>
    <scope>NUCLEOTIDE SEQUENCE</scope>
    <source>
        <strain evidence="1">L6-1</strain>
    </source>
</reference>
<accession>A0ACD1E4P7</accession>
<dbReference type="EMBL" id="CP076544">
    <property type="protein sequence ID" value="QWS33704.1"/>
    <property type="molecule type" value="Genomic_DNA"/>
</dbReference>
<evidence type="ECO:0000313" key="2">
    <source>
        <dbReference type="Proteomes" id="UP000681794"/>
    </source>
</evidence>